<accession>A0A1I1XLI3</accession>
<sequence length="769" mass="84977">MRKFYLILLGWFMGVSAFAGWNYISKNVTGNFEDSEIWEETIPPVDGNVDRKMTINGTITRNGDLNPVTVEVNDSFLVAGNYANNRWSGLILNNGAYVEIFGDLSGSAGISVAKDATLIVHGNLSSTGSSLKVNGDVIVIGDFYTSSNTQVQNNGNLIVGGDFTHNGGGLKAKEDDIYILNPDAQITGPSWSLVEKGEYGTLTDFLEDEQGSDLADLVESIGLITSGLQWLGTYSSEWNNANNWENQEVPDAASKVIITNSGIAPVIDGDVTLEKLTLNTSATLTVNPGSFLEITGDVNNKGTIILKSTNDSLASLMLPETMTKSGLVNVNLSLEANGKWYLTAPLKDQDAGKPLVEWFYPDNDADNDWVYILRDPDGDGRDNWIRVDEDGVNGYRYLQDMENVAAWYKQEKVLDYSGNVYASEVQKTFNGKGYYMIGNPYLSAIDWDNPTGWVRDGISATMWSFFDHNGERLLQTYNNSTGVYTIFPKGYDESTLSHIPPYQSVWIKAEKAIASLTVKPSARVSQSEVPLKSIAQHISYNLIRIEADNGYLLDGAVIYFNDDFLVDAGPEDSEKQFNSSASTPEVYTRINDMAYAINGLPELDTDTLEIPLSVRNRIDSEVTLKFYLEQFADGYELYLLDGETGAITNLRQQNNYVYTPVEMGDVHDRFVLCLVKVKEVATAVKDIVEESQQFDINIINQRDYALLQISPDLLQNAEANIQVLDLSGHLVKTIQTRATETHIDLPNKSGVYMLRVSAGGVVKTEKVAR</sequence>
<dbReference type="InterPro" id="IPR026444">
    <property type="entry name" value="Secre_tail"/>
</dbReference>
<gene>
    <name evidence="1" type="ORF">SAMN05444380_10688</name>
</gene>
<reference evidence="1 2" key="1">
    <citation type="submission" date="2016-10" db="EMBL/GenBank/DDBJ databases">
        <authorList>
            <person name="de Groot N.N."/>
        </authorList>
    </citation>
    <scope>NUCLEOTIDE SEQUENCE [LARGE SCALE GENOMIC DNA]</scope>
    <source>
        <strain evidence="1 2">DSM 19012</strain>
    </source>
</reference>
<evidence type="ECO:0000313" key="1">
    <source>
        <dbReference type="EMBL" id="SFE08279.1"/>
    </source>
</evidence>
<dbReference type="Proteomes" id="UP000181976">
    <property type="component" value="Unassembled WGS sequence"/>
</dbReference>
<dbReference type="STRING" id="385682.SAMN05444380_10688"/>
<name>A0A1I1XLI3_9BACT</name>
<protein>
    <submittedName>
        <fullName evidence="1">Por secretion system C-terminal sorting domain-containing protein</fullName>
    </submittedName>
</protein>
<keyword evidence="2" id="KW-1185">Reference proteome</keyword>
<evidence type="ECO:0000313" key="2">
    <source>
        <dbReference type="Proteomes" id="UP000181976"/>
    </source>
</evidence>
<dbReference type="eggNOG" id="COG2911">
    <property type="taxonomic scope" value="Bacteria"/>
</dbReference>
<proteinExistence type="predicted"/>
<organism evidence="1 2">
    <name type="scientific">Thermophagus xiamenensis</name>
    <dbReference type="NCBI Taxonomy" id="385682"/>
    <lineage>
        <taxon>Bacteria</taxon>
        <taxon>Pseudomonadati</taxon>
        <taxon>Bacteroidota</taxon>
        <taxon>Bacteroidia</taxon>
        <taxon>Marinilabiliales</taxon>
        <taxon>Marinilabiliaceae</taxon>
        <taxon>Thermophagus</taxon>
    </lineage>
</organism>
<dbReference type="RefSeq" id="WP_010527382.1">
    <property type="nucleotide sequence ID" value="NZ_AFSL01000041.1"/>
</dbReference>
<dbReference type="InParanoid" id="A0A1I1XLI3"/>
<dbReference type="NCBIfam" id="TIGR04183">
    <property type="entry name" value="Por_Secre_tail"/>
    <property type="match status" value="1"/>
</dbReference>
<dbReference type="OrthoDB" id="1112197at2"/>
<dbReference type="EMBL" id="FONA01000006">
    <property type="protein sequence ID" value="SFE08279.1"/>
    <property type="molecule type" value="Genomic_DNA"/>
</dbReference>
<dbReference type="AlphaFoldDB" id="A0A1I1XLI3"/>